<keyword evidence="18" id="KW-1185">Reference proteome</keyword>
<dbReference type="EC" id="4.1.1.1" evidence="4"/>
<dbReference type="InterPro" id="IPR047214">
    <property type="entry name" value="TPP_PDC_IPDC"/>
</dbReference>
<dbReference type="FunFam" id="3.40.50.970:FF:000019">
    <property type="entry name" value="Pyruvate decarboxylase isozyme"/>
    <property type="match status" value="1"/>
</dbReference>
<dbReference type="EMBL" id="MLKD01000008">
    <property type="protein sequence ID" value="OQE23806.1"/>
    <property type="molecule type" value="Genomic_DNA"/>
</dbReference>
<organism evidence="17 18">
    <name type="scientific">Penicillium steckii</name>
    <dbReference type="NCBI Taxonomy" id="303698"/>
    <lineage>
        <taxon>Eukaryota</taxon>
        <taxon>Fungi</taxon>
        <taxon>Dikarya</taxon>
        <taxon>Ascomycota</taxon>
        <taxon>Pezizomycotina</taxon>
        <taxon>Eurotiomycetes</taxon>
        <taxon>Eurotiomycetidae</taxon>
        <taxon>Eurotiales</taxon>
        <taxon>Aspergillaceae</taxon>
        <taxon>Penicillium</taxon>
    </lineage>
</organism>
<dbReference type="InterPro" id="IPR012000">
    <property type="entry name" value="Thiamin_PyroP_enz_cen_dom"/>
</dbReference>
<dbReference type="PIRSF" id="PIRSF036565">
    <property type="entry name" value="Pyruvt_ip_decrb"/>
    <property type="match status" value="1"/>
</dbReference>
<dbReference type="Gene3D" id="3.40.50.970">
    <property type="match status" value="2"/>
</dbReference>
<dbReference type="Pfam" id="PF02776">
    <property type="entry name" value="TPP_enzyme_N"/>
    <property type="match status" value="1"/>
</dbReference>
<comment type="similarity">
    <text evidence="3 12">Belongs to the TPP enzyme family.</text>
</comment>
<dbReference type="CDD" id="cd02005">
    <property type="entry name" value="TPP_PDC_IPDC"/>
    <property type="match status" value="1"/>
</dbReference>
<evidence type="ECO:0000256" key="1">
    <source>
        <dbReference type="ARBA" id="ARBA00001041"/>
    </source>
</evidence>
<proteinExistence type="inferred from homology"/>
<dbReference type="STRING" id="303698.A0A1V6TCC1"/>
<evidence type="ECO:0000256" key="9">
    <source>
        <dbReference type="ARBA" id="ARBA00023052"/>
    </source>
</evidence>
<evidence type="ECO:0000313" key="17">
    <source>
        <dbReference type="EMBL" id="OQE23806.1"/>
    </source>
</evidence>
<comment type="cofactor">
    <cofactor evidence="11">
        <name>Mg(2+)</name>
        <dbReference type="ChEBI" id="CHEBI:18420"/>
    </cofactor>
    <text evidence="11">Binds 1 Mg(2+) per subunit.</text>
</comment>
<evidence type="ECO:0000256" key="2">
    <source>
        <dbReference type="ARBA" id="ARBA00001964"/>
    </source>
</evidence>
<evidence type="ECO:0000256" key="3">
    <source>
        <dbReference type="ARBA" id="ARBA00007812"/>
    </source>
</evidence>
<dbReference type="OrthoDB" id="3970464at2759"/>
<comment type="catalytic activity">
    <reaction evidence="1">
        <text>a 2-oxocarboxylate + H(+) = an aldehyde + CO2</text>
        <dbReference type="Rhea" id="RHEA:11628"/>
        <dbReference type="ChEBI" id="CHEBI:15378"/>
        <dbReference type="ChEBI" id="CHEBI:16526"/>
        <dbReference type="ChEBI" id="CHEBI:17478"/>
        <dbReference type="ChEBI" id="CHEBI:35179"/>
        <dbReference type="EC" id="4.1.1.1"/>
    </reaction>
</comment>
<dbReference type="InterPro" id="IPR012110">
    <property type="entry name" value="PDC/IPDC-like"/>
</dbReference>
<dbReference type="InterPro" id="IPR047213">
    <property type="entry name" value="TPP_PYR_PDC_IPDC-like"/>
</dbReference>
<keyword evidence="10" id="KW-0456">Lyase</keyword>
<protein>
    <recommendedName>
        <fullName evidence="5">Pyruvate decarboxylase</fullName>
        <ecNumber evidence="4">4.1.1.1</ecNumber>
    </recommendedName>
</protein>
<evidence type="ECO:0000256" key="12">
    <source>
        <dbReference type="RuleBase" id="RU362132"/>
    </source>
</evidence>
<comment type="caution">
    <text evidence="17">The sequence shown here is derived from an EMBL/GenBank/DDBJ whole genome shotgun (WGS) entry which is preliminary data.</text>
</comment>
<keyword evidence="8 11" id="KW-0460">Magnesium</keyword>
<dbReference type="GO" id="GO:0000949">
    <property type="term" value="P:aromatic amino acid family catabolic process to alcohol via Ehrlich pathway"/>
    <property type="evidence" value="ECO:0007669"/>
    <property type="project" value="TreeGrafter"/>
</dbReference>
<evidence type="ECO:0000256" key="11">
    <source>
        <dbReference type="PIRSR" id="PIRSR036565-2"/>
    </source>
</evidence>
<reference evidence="18" key="1">
    <citation type="journal article" date="2017" name="Nat. Microbiol.">
        <title>Global analysis of biosynthetic gene clusters reveals vast potential of secondary metabolite production in Penicillium species.</title>
        <authorList>
            <person name="Nielsen J.C."/>
            <person name="Grijseels S."/>
            <person name="Prigent S."/>
            <person name="Ji B."/>
            <person name="Dainat J."/>
            <person name="Nielsen K.F."/>
            <person name="Frisvad J.C."/>
            <person name="Workman M."/>
            <person name="Nielsen J."/>
        </authorList>
    </citation>
    <scope>NUCLEOTIDE SEQUENCE [LARGE SCALE GENOMIC DNA]</scope>
    <source>
        <strain evidence="18">IBT 24891</strain>
    </source>
</reference>
<evidence type="ECO:0000256" key="5">
    <source>
        <dbReference type="ARBA" id="ARBA00014422"/>
    </source>
</evidence>
<dbReference type="AlphaFoldDB" id="A0A1V6TCC1"/>
<name>A0A1V6TCC1_9EURO</name>
<dbReference type="GO" id="GO:0005829">
    <property type="term" value="C:cytosol"/>
    <property type="evidence" value="ECO:0007669"/>
    <property type="project" value="TreeGrafter"/>
</dbReference>
<dbReference type="GO" id="GO:0000287">
    <property type="term" value="F:magnesium ion binding"/>
    <property type="evidence" value="ECO:0007669"/>
    <property type="project" value="InterPro"/>
</dbReference>
<dbReference type="GO" id="GO:0004737">
    <property type="term" value="F:pyruvate decarboxylase activity"/>
    <property type="evidence" value="ECO:0007669"/>
    <property type="project" value="UniProtKB-EC"/>
</dbReference>
<evidence type="ECO:0000259" key="15">
    <source>
        <dbReference type="Pfam" id="PF02775"/>
    </source>
</evidence>
<keyword evidence="9 12" id="KW-0786">Thiamine pyrophosphate</keyword>
<dbReference type="GO" id="GO:0005634">
    <property type="term" value="C:nucleus"/>
    <property type="evidence" value="ECO:0007669"/>
    <property type="project" value="TreeGrafter"/>
</dbReference>
<evidence type="ECO:0000256" key="4">
    <source>
        <dbReference type="ARBA" id="ARBA00013202"/>
    </source>
</evidence>
<dbReference type="SUPFAM" id="SSF52518">
    <property type="entry name" value="Thiamin diphosphate-binding fold (THDP-binding)"/>
    <property type="match status" value="2"/>
</dbReference>
<feature type="domain" description="Thiamine pyrophosphate enzyme N-terminal TPP-binding" evidence="16">
    <location>
        <begin position="1"/>
        <end position="104"/>
    </location>
</feature>
<dbReference type="InterPro" id="IPR011766">
    <property type="entry name" value="TPP_enzyme_TPP-bd"/>
</dbReference>
<feature type="binding site" evidence="11">
    <location>
        <position position="498"/>
    </location>
    <ligand>
        <name>Mg(2+)</name>
        <dbReference type="ChEBI" id="CHEBI:18420"/>
    </ligand>
</feature>
<comment type="cofactor">
    <cofactor evidence="2">
        <name>thiamine diphosphate</name>
        <dbReference type="ChEBI" id="CHEBI:58937"/>
    </cofactor>
</comment>
<dbReference type="InterPro" id="IPR029061">
    <property type="entry name" value="THDP-binding"/>
</dbReference>
<feature type="binding site" evidence="11">
    <location>
        <position position="496"/>
    </location>
    <ligand>
        <name>Mg(2+)</name>
        <dbReference type="ChEBI" id="CHEBI:18420"/>
    </ligand>
</feature>
<evidence type="ECO:0000256" key="6">
    <source>
        <dbReference type="ARBA" id="ARBA00022723"/>
    </source>
</evidence>
<dbReference type="Proteomes" id="UP000191285">
    <property type="component" value="Unassembled WGS sequence"/>
</dbReference>
<feature type="binding site" evidence="11">
    <location>
        <position position="469"/>
    </location>
    <ligand>
        <name>Mg(2+)</name>
        <dbReference type="ChEBI" id="CHEBI:18420"/>
    </ligand>
</feature>
<dbReference type="Pfam" id="PF00205">
    <property type="entry name" value="TPP_enzyme_M"/>
    <property type="match status" value="1"/>
</dbReference>
<dbReference type="FunFam" id="3.40.50.970:FF:000024">
    <property type="entry name" value="Pyruvate decarboxylase isozyme"/>
    <property type="match status" value="1"/>
</dbReference>
<dbReference type="GO" id="GO:0030976">
    <property type="term" value="F:thiamine pyrophosphate binding"/>
    <property type="evidence" value="ECO:0007669"/>
    <property type="project" value="InterPro"/>
</dbReference>
<dbReference type="Gene3D" id="3.40.50.1220">
    <property type="entry name" value="TPP-binding domain"/>
    <property type="match status" value="1"/>
</dbReference>
<dbReference type="Pfam" id="PF02775">
    <property type="entry name" value="TPP_enzyme_C"/>
    <property type="match status" value="1"/>
</dbReference>
<feature type="region of interest" description="Disordered" evidence="13">
    <location>
        <begin position="338"/>
        <end position="362"/>
    </location>
</feature>
<keyword evidence="7" id="KW-0210">Decarboxylase</keyword>
<evidence type="ECO:0000313" key="18">
    <source>
        <dbReference type="Proteomes" id="UP000191285"/>
    </source>
</evidence>
<evidence type="ECO:0000256" key="7">
    <source>
        <dbReference type="ARBA" id="ARBA00022793"/>
    </source>
</evidence>
<evidence type="ECO:0000256" key="10">
    <source>
        <dbReference type="ARBA" id="ARBA00023239"/>
    </source>
</evidence>
<dbReference type="PANTHER" id="PTHR43452:SF30">
    <property type="entry name" value="PYRUVATE DECARBOXYLASE ISOZYME 1-RELATED"/>
    <property type="match status" value="1"/>
</dbReference>
<dbReference type="InterPro" id="IPR012001">
    <property type="entry name" value="Thiamin_PyroP_enz_TPP-bd_dom"/>
</dbReference>
<feature type="domain" description="Thiamine pyrophosphate enzyme central" evidence="14">
    <location>
        <begin position="198"/>
        <end position="314"/>
    </location>
</feature>
<evidence type="ECO:0000256" key="8">
    <source>
        <dbReference type="ARBA" id="ARBA00022842"/>
    </source>
</evidence>
<accession>A0A1V6TCC1</accession>
<evidence type="ECO:0000259" key="16">
    <source>
        <dbReference type="Pfam" id="PF02776"/>
    </source>
</evidence>
<keyword evidence="6 11" id="KW-0479">Metal-binding</keyword>
<sequence length="596" mass="65542">MHLAEYLFRRLYQLNIRSIFGVPGDFNLVSLDYIEKCGLNWVGNANELNAGYAADGYARVKGISAIFTTFGVGELSALNAIAGASAEFVPVIHVVGFPSTIAREKKLPLHHTLGDGDYDLFMEMSARISSAVVVLDSPEDATKMIDDTIIQCARSSKPVYIGLPMDLVQAEVDVTPLATPLPLDDARSNPVIEEHRAITTVMERITRAIKPVILVDSLAGRWNGLHPTMSFVEKSNIPCFSFPMAKGIIDESLPQFGGIYSGSVSDPGVEEQVQMSDLIIHIGPRATDLNTAGLKNELSHIDTISFRRDSIHVNELGFSNLSMNGVLRRLSEIFGTTKSNSISSSGSDNSSMRSEESIETDPNIGFEDSMNALLGRKVKSSPLLTQDRLWKRVSSWLEEDDIISLDVGTSAFGALWSPHTRGTESLFQLLWSSIGFALGAAVGAAFAAREQESESIPPRKRRTILFTGDGSFQMTAQEVSTMVRHRLGVIIFVICNDGYTIERMIHGWDKSYNDIQPWDFKMLPAVFKPEPGSVRTYSVHTEADFDALLTDPQFGPASNFEDKQPPPLRLVEVHMAKEDAPQSLHRMANAICGKKK</sequence>
<dbReference type="CDD" id="cd07038">
    <property type="entry name" value="TPP_PYR_PDC_IPDC_like"/>
    <property type="match status" value="1"/>
</dbReference>
<feature type="domain" description="Thiamine pyrophosphate enzyme TPP-binding" evidence="15">
    <location>
        <begin position="407"/>
        <end position="523"/>
    </location>
</feature>
<feature type="compositionally biased region" description="Low complexity" evidence="13">
    <location>
        <begin position="339"/>
        <end position="352"/>
    </location>
</feature>
<evidence type="ECO:0000256" key="13">
    <source>
        <dbReference type="SAM" id="MobiDB-lite"/>
    </source>
</evidence>
<dbReference type="SUPFAM" id="SSF52467">
    <property type="entry name" value="DHS-like NAD/FAD-binding domain"/>
    <property type="match status" value="1"/>
</dbReference>
<evidence type="ECO:0000259" key="14">
    <source>
        <dbReference type="Pfam" id="PF00205"/>
    </source>
</evidence>
<dbReference type="InterPro" id="IPR029035">
    <property type="entry name" value="DHS-like_NAD/FAD-binding_dom"/>
</dbReference>
<dbReference type="PANTHER" id="PTHR43452">
    <property type="entry name" value="PYRUVATE DECARBOXYLASE"/>
    <property type="match status" value="1"/>
</dbReference>
<gene>
    <name evidence="17" type="ORF">PENSTE_c008G05720</name>
</gene>